<dbReference type="Pfam" id="PF01230">
    <property type="entry name" value="HIT"/>
    <property type="match status" value="1"/>
</dbReference>
<dbReference type="InterPro" id="IPR019808">
    <property type="entry name" value="Histidine_triad_CS"/>
</dbReference>
<evidence type="ECO:0000313" key="6">
    <source>
        <dbReference type="EMBL" id="TDA38881.1"/>
    </source>
</evidence>
<dbReference type="Proteomes" id="UP000316080">
    <property type="component" value="Unassembled WGS sequence"/>
</dbReference>
<dbReference type="InterPro" id="IPR011146">
    <property type="entry name" value="HIT-like"/>
</dbReference>
<dbReference type="GO" id="GO:0000166">
    <property type="term" value="F:nucleotide binding"/>
    <property type="evidence" value="ECO:0007669"/>
    <property type="project" value="UniProtKB-KW"/>
</dbReference>
<dbReference type="GO" id="GO:0016787">
    <property type="term" value="F:hydrolase activity"/>
    <property type="evidence" value="ECO:0007669"/>
    <property type="project" value="UniProtKB-KW"/>
</dbReference>
<dbReference type="AlphaFoldDB" id="A0A523BD54"/>
<name>A0A523BD54_9CREN</name>
<organism evidence="6 8">
    <name type="scientific">Thermoproteota archaeon</name>
    <dbReference type="NCBI Taxonomy" id="2056631"/>
    <lineage>
        <taxon>Archaea</taxon>
        <taxon>Thermoproteota</taxon>
    </lineage>
</organism>
<evidence type="ECO:0000256" key="1">
    <source>
        <dbReference type="ARBA" id="ARBA00022741"/>
    </source>
</evidence>
<keyword evidence="2 6" id="KW-0378">Hydrolase</keyword>
<reference evidence="5 7" key="2">
    <citation type="journal article" date="2019" name="Nat. Microbiol.">
        <title>Wide diversity of methane and short-chain alkane metabolisms in uncultured archaea.</title>
        <authorList>
            <person name="Borrel G."/>
            <person name="Adam P.S."/>
            <person name="McKay L.J."/>
            <person name="Chen L.X."/>
            <person name="Sierra-Garcia I.N."/>
            <person name="Sieber C.M."/>
            <person name="Letourneur Q."/>
            <person name="Ghozlane A."/>
            <person name="Andersen G.L."/>
            <person name="Li W.J."/>
            <person name="Hallam S.J."/>
            <person name="Muyzer G."/>
            <person name="de Oliveira V.M."/>
            <person name="Inskeep W.P."/>
            <person name="Banfield J.F."/>
            <person name="Gribaldo S."/>
        </authorList>
    </citation>
    <scope>NUCLEOTIDE SEQUENCE [LARGE SCALE GENOMIC DNA]</scope>
    <source>
        <strain evidence="5">Verst-YHS</strain>
    </source>
</reference>
<dbReference type="InterPro" id="IPR036265">
    <property type="entry name" value="HIT-like_sf"/>
</dbReference>
<dbReference type="EMBL" id="QNVI01000041">
    <property type="protein sequence ID" value="TDA38881.1"/>
    <property type="molecule type" value="Genomic_DNA"/>
</dbReference>
<dbReference type="SUPFAM" id="SSF54197">
    <property type="entry name" value="HIT-like"/>
    <property type="match status" value="1"/>
</dbReference>
<reference evidence="6 8" key="1">
    <citation type="journal article" date="2019" name="Nat. Microbiol.">
        <title>Expanding anaerobic alkane metabolism in the domain of Archaea.</title>
        <authorList>
            <person name="Wang Y."/>
            <person name="Wegener G."/>
            <person name="Hou J."/>
            <person name="Wang F."/>
            <person name="Xiao X."/>
        </authorList>
    </citation>
    <scope>NUCLEOTIDE SEQUENCE [LARGE SCALE GENOMIC DNA]</scope>
    <source>
        <strain evidence="6">WYZ-LMO11</strain>
    </source>
</reference>
<evidence type="ECO:0000313" key="8">
    <source>
        <dbReference type="Proteomes" id="UP000317265"/>
    </source>
</evidence>
<sequence length="156" mass="18457">MKILWAPWRGVFLTEKKDICIFCEKPKENNDEKNFIFSRRKYVFGMLNKYPYNSGHLMISPYRHVINIEDLTKEEWNDMIDLLNDCIKAIKKIMSPNGFNIGFNIGKIAGAGYEHIHLHIVPRWLGDTNFMPILSETKVISEHLEETYKKLINYFK</sequence>
<evidence type="ECO:0000313" key="5">
    <source>
        <dbReference type="EMBL" id="RZN55256.1"/>
    </source>
</evidence>
<accession>A0A523BD54</accession>
<dbReference type="PROSITE" id="PS00892">
    <property type="entry name" value="HIT_1"/>
    <property type="match status" value="1"/>
</dbReference>
<feature type="short sequence motif" description="Histidine triad motif" evidence="3">
    <location>
        <begin position="115"/>
        <end position="119"/>
    </location>
</feature>
<evidence type="ECO:0000256" key="2">
    <source>
        <dbReference type="ARBA" id="ARBA00022801"/>
    </source>
</evidence>
<evidence type="ECO:0000256" key="3">
    <source>
        <dbReference type="PROSITE-ProRule" id="PRU00464"/>
    </source>
</evidence>
<dbReference type="CDD" id="cd01275">
    <property type="entry name" value="FHIT"/>
    <property type="match status" value="1"/>
</dbReference>
<dbReference type="EMBL" id="RXIH01000046">
    <property type="protein sequence ID" value="RZN55256.1"/>
    <property type="molecule type" value="Genomic_DNA"/>
</dbReference>
<dbReference type="Gene3D" id="3.30.428.10">
    <property type="entry name" value="HIT-like"/>
    <property type="match status" value="1"/>
</dbReference>
<protein>
    <submittedName>
        <fullName evidence="5">HIT domain-containing protein</fullName>
    </submittedName>
    <submittedName>
        <fullName evidence="6">HIT family hydrolase</fullName>
    </submittedName>
</protein>
<evidence type="ECO:0000259" key="4">
    <source>
        <dbReference type="PROSITE" id="PS51084"/>
    </source>
</evidence>
<proteinExistence type="predicted"/>
<dbReference type="Proteomes" id="UP000317265">
    <property type="component" value="Unassembled WGS sequence"/>
</dbReference>
<gene>
    <name evidence="6" type="ORF">DSO09_03280</name>
    <name evidence="5" type="ORF">EF809_05900</name>
</gene>
<comment type="caution">
    <text evidence="6">The sequence shown here is derived from an EMBL/GenBank/DDBJ whole genome shotgun (WGS) entry which is preliminary data.</text>
</comment>
<dbReference type="PANTHER" id="PTHR42997:SF1">
    <property type="entry name" value="AP-4-A PHOSPHORYLASE"/>
    <property type="match status" value="1"/>
</dbReference>
<dbReference type="PANTHER" id="PTHR42997">
    <property type="entry name" value="HIT FAMILY HYDROLASE"/>
    <property type="match status" value="1"/>
</dbReference>
<keyword evidence="1" id="KW-0547">Nucleotide-binding</keyword>
<dbReference type="PROSITE" id="PS51084">
    <property type="entry name" value="HIT_2"/>
    <property type="match status" value="1"/>
</dbReference>
<evidence type="ECO:0000313" key="7">
    <source>
        <dbReference type="Proteomes" id="UP000316080"/>
    </source>
</evidence>
<feature type="domain" description="HIT" evidence="4">
    <location>
        <begin position="21"/>
        <end position="130"/>
    </location>
</feature>
<dbReference type="InterPro" id="IPR039383">
    <property type="entry name" value="FHIT"/>
</dbReference>
<dbReference type="InterPro" id="IPR052908">
    <property type="entry name" value="AP-4-A_phosphorylase"/>
</dbReference>